<dbReference type="EMBL" id="LAHD01000062">
    <property type="protein sequence ID" value="PHK01968.1"/>
    <property type="molecule type" value="Genomic_DNA"/>
</dbReference>
<accession>A0A9Q5ZA87</accession>
<gene>
    <name evidence="1" type="ORF">VF08_20420</name>
</gene>
<comment type="caution">
    <text evidence="1">The sequence shown here is derived from an EMBL/GenBank/DDBJ whole genome shotgun (WGS) entry which is preliminary data.</text>
</comment>
<dbReference type="Proteomes" id="UP000222310">
    <property type="component" value="Unassembled WGS sequence"/>
</dbReference>
<organism evidence="1 2">
    <name type="scientific">Nostoc linckia z8</name>
    <dbReference type="NCBI Taxonomy" id="1628746"/>
    <lineage>
        <taxon>Bacteria</taxon>
        <taxon>Bacillati</taxon>
        <taxon>Cyanobacteriota</taxon>
        <taxon>Cyanophyceae</taxon>
        <taxon>Nostocales</taxon>
        <taxon>Nostocaceae</taxon>
        <taxon>Nostoc</taxon>
    </lineage>
</organism>
<reference evidence="1 2" key="1">
    <citation type="submission" date="2015-02" db="EMBL/GenBank/DDBJ databases">
        <title>Nostoc linckia genome annotation.</title>
        <authorList>
            <person name="Zhou Z."/>
        </authorList>
    </citation>
    <scope>NUCLEOTIDE SEQUENCE [LARGE SCALE GENOMIC DNA]</scope>
    <source>
        <strain evidence="2">z8</strain>
    </source>
</reference>
<protein>
    <submittedName>
        <fullName evidence="1">Uncharacterized protein</fullName>
    </submittedName>
</protein>
<dbReference type="GeneID" id="57097850"/>
<proteinExistence type="predicted"/>
<dbReference type="RefSeq" id="WP_244918201.1">
    <property type="nucleotide sequence ID" value="NZ_LAHD01000062.1"/>
</dbReference>
<dbReference type="AlphaFoldDB" id="A0A9Q5ZA87"/>
<evidence type="ECO:0000313" key="1">
    <source>
        <dbReference type="EMBL" id="PHK01968.1"/>
    </source>
</evidence>
<name>A0A9Q5ZA87_NOSLI</name>
<sequence length="365" mass="43441">MTEEEIREWAESTFQRPKALQELPLILTPIYLFKTPEELRRRSSVVKPSLDAWMLDAKKEDELLRIERRFIPFVEIYIPDTPKGKEFFSIAKAIGEIPMQAQVKPKNENQGYWLKTNHYFYQARGILFAHKLLGVIPNPLRKRGLFSKYLPETSIRNLDQIANVDLAEYHLIKEGEDYIRQRVDTANIVSPSNKNPFELFLSIKKQAFLDSWNLGPASLEPVSPETKWLSIEEQEDFLRKRIRLLEQNPWMEPTKKQKNKQEQITYKQEEQEYLKFLKNYQCYGDFILALRPLHWELEKPWEQYIKTLKLAKTAYIDDLYWQAGQPYKAQEISVGEQPHQTRRTRKRQRVKGAVDILGYIHWQWA</sequence>
<evidence type="ECO:0000313" key="2">
    <source>
        <dbReference type="Proteomes" id="UP000222310"/>
    </source>
</evidence>